<keyword evidence="5" id="KW-1185">Reference proteome</keyword>
<dbReference type="Proteomes" id="UP000298327">
    <property type="component" value="Unassembled WGS sequence"/>
</dbReference>
<dbReference type="Pfam" id="PF01112">
    <property type="entry name" value="Asparaginase_2"/>
    <property type="match status" value="1"/>
</dbReference>
<feature type="site" description="Cleavage; by autolysis" evidence="2">
    <location>
        <begin position="207"/>
        <end position="208"/>
    </location>
</feature>
<dbReference type="STRING" id="205917.A0A4Y9XYD7"/>
<evidence type="ECO:0000256" key="1">
    <source>
        <dbReference type="PIRSR" id="PIRSR600246-1"/>
    </source>
</evidence>
<accession>A0A4Y9XYD7</accession>
<evidence type="ECO:0000256" key="3">
    <source>
        <dbReference type="SAM" id="MobiDB-lite"/>
    </source>
</evidence>
<evidence type="ECO:0008006" key="6">
    <source>
        <dbReference type="Google" id="ProtNLM"/>
    </source>
</evidence>
<feature type="active site" description="Nucleophile" evidence="1">
    <location>
        <position position="208"/>
    </location>
</feature>
<dbReference type="AlphaFoldDB" id="A0A4Y9XYD7"/>
<dbReference type="PANTHER" id="PTHR10188:SF8">
    <property type="entry name" value="THREONINE ASPARTASE 1"/>
    <property type="match status" value="1"/>
</dbReference>
<dbReference type="SUPFAM" id="SSF56235">
    <property type="entry name" value="N-terminal nucleophile aminohydrolases (Ntn hydrolases)"/>
    <property type="match status" value="1"/>
</dbReference>
<name>A0A4Y9XYD7_9AGAM</name>
<dbReference type="PANTHER" id="PTHR10188">
    <property type="entry name" value="L-ASPARAGINASE"/>
    <property type="match status" value="1"/>
</dbReference>
<dbReference type="InterPro" id="IPR029055">
    <property type="entry name" value="Ntn_hydrolases_N"/>
</dbReference>
<protein>
    <recommendedName>
        <fullName evidence="6">N-terminal nucleophile aminohydrolase</fullName>
    </recommendedName>
</protein>
<gene>
    <name evidence="4" type="ORF">EVG20_g9613</name>
</gene>
<dbReference type="OrthoDB" id="77601at2759"/>
<dbReference type="InterPro" id="IPR037464">
    <property type="entry name" value="Taspase1"/>
</dbReference>
<evidence type="ECO:0000313" key="5">
    <source>
        <dbReference type="Proteomes" id="UP000298327"/>
    </source>
</evidence>
<dbReference type="CDD" id="cd04514">
    <property type="entry name" value="Taspase1_like"/>
    <property type="match status" value="1"/>
</dbReference>
<dbReference type="GO" id="GO:0051604">
    <property type="term" value="P:protein maturation"/>
    <property type="evidence" value="ECO:0007669"/>
    <property type="project" value="TreeGrafter"/>
</dbReference>
<dbReference type="EMBL" id="SEOQ01001000">
    <property type="protein sequence ID" value="TFY54678.1"/>
    <property type="molecule type" value="Genomic_DNA"/>
</dbReference>
<reference evidence="4 5" key="1">
    <citation type="submission" date="2019-02" db="EMBL/GenBank/DDBJ databases">
        <title>Genome sequencing of the rare red list fungi Dentipellis fragilis.</title>
        <authorList>
            <person name="Buettner E."/>
            <person name="Kellner H."/>
        </authorList>
    </citation>
    <scope>NUCLEOTIDE SEQUENCE [LARGE SCALE GENOMIC DNA]</scope>
    <source>
        <strain evidence="4 5">DSM 105465</strain>
    </source>
</reference>
<evidence type="ECO:0000313" key="4">
    <source>
        <dbReference type="EMBL" id="TFY54678.1"/>
    </source>
</evidence>
<dbReference type="Gene3D" id="3.60.20.30">
    <property type="entry name" value="(Glycosyl)asparaginase"/>
    <property type="match status" value="1"/>
</dbReference>
<organism evidence="4 5">
    <name type="scientific">Dentipellis fragilis</name>
    <dbReference type="NCBI Taxonomy" id="205917"/>
    <lineage>
        <taxon>Eukaryota</taxon>
        <taxon>Fungi</taxon>
        <taxon>Dikarya</taxon>
        <taxon>Basidiomycota</taxon>
        <taxon>Agaricomycotina</taxon>
        <taxon>Agaricomycetes</taxon>
        <taxon>Russulales</taxon>
        <taxon>Hericiaceae</taxon>
        <taxon>Dentipellis</taxon>
    </lineage>
</organism>
<feature type="region of interest" description="Disordered" evidence="3">
    <location>
        <begin position="169"/>
        <end position="188"/>
    </location>
</feature>
<dbReference type="GO" id="GO:0005737">
    <property type="term" value="C:cytoplasm"/>
    <property type="evidence" value="ECO:0007669"/>
    <property type="project" value="TreeGrafter"/>
</dbReference>
<dbReference type="GO" id="GO:0004298">
    <property type="term" value="F:threonine-type endopeptidase activity"/>
    <property type="evidence" value="ECO:0007669"/>
    <property type="project" value="InterPro"/>
</dbReference>
<proteinExistence type="predicted"/>
<sequence>MGSEPPSHYVVAVQGGAGAHPSDTELSVKRALRAACTSSCTSLASGSSALDAVTHAISSLEDAEPLNAGYGSNLTLSGDVECDASLMDGRTANFGAVGAVGGIKNPIRLARAVADARMTRDKLGRVPPLLVAGTGAEALASANGVEKMDREAMVSPRARREWECWKARLDGSQSQSQDASEDADTGVFAGGQGQAQAQAQALHARQDTVGAVVLDSGGNVAAGASSGGLLLKPSGRIGEAAIFGAGCCARQARDQDRDDGKLQGMACSVSGTGELIIETALAKILADALEQSPDEDTHEVLRSVLVDKFYKEWISRGEDEPNAGVLLLTKEASGASEPVARLWCAFTTPSMAIGYASSTMPKPIVKILRNPTHSHDAIHPPLYITSLPLHVTELA</sequence>
<evidence type="ECO:0000256" key="2">
    <source>
        <dbReference type="PIRSR" id="PIRSR600246-3"/>
    </source>
</evidence>
<dbReference type="InterPro" id="IPR000246">
    <property type="entry name" value="Peptidase_T2"/>
</dbReference>
<comment type="caution">
    <text evidence="4">The sequence shown here is derived from an EMBL/GenBank/DDBJ whole genome shotgun (WGS) entry which is preliminary data.</text>
</comment>